<evidence type="ECO:0000313" key="1">
    <source>
        <dbReference type="EMBL" id="WOJ90604.1"/>
    </source>
</evidence>
<organism evidence="1 2">
    <name type="scientific">Methylocapsa polymorpha</name>
    <dbReference type="NCBI Taxonomy" id="3080828"/>
    <lineage>
        <taxon>Bacteria</taxon>
        <taxon>Pseudomonadati</taxon>
        <taxon>Pseudomonadota</taxon>
        <taxon>Alphaproteobacteria</taxon>
        <taxon>Hyphomicrobiales</taxon>
        <taxon>Beijerinckiaceae</taxon>
        <taxon>Methylocapsa</taxon>
    </lineage>
</organism>
<dbReference type="RefSeq" id="WP_407340192.1">
    <property type="nucleotide sequence ID" value="NZ_CP136862.1"/>
</dbReference>
<dbReference type="EMBL" id="CP136862">
    <property type="protein sequence ID" value="WOJ90604.1"/>
    <property type="molecule type" value="Genomic_DNA"/>
</dbReference>
<gene>
    <name evidence="1" type="ORF">RZS28_04735</name>
</gene>
<name>A0ABZ0HW20_9HYPH</name>
<proteinExistence type="predicted"/>
<protein>
    <submittedName>
        <fullName evidence="1">Uncharacterized protein</fullName>
    </submittedName>
</protein>
<accession>A0ABZ0HW20</accession>
<reference evidence="1 2" key="1">
    <citation type="submission" date="2023-10" db="EMBL/GenBank/DDBJ databases">
        <title>Novel methanotroph of the genus Methylocapsa from a subarctic wetland.</title>
        <authorList>
            <person name="Belova S.E."/>
            <person name="Oshkin I.Y."/>
            <person name="Miroshnikov K."/>
            <person name="Dedysh S.N."/>
        </authorList>
    </citation>
    <scope>NUCLEOTIDE SEQUENCE [LARGE SCALE GENOMIC DNA]</scope>
    <source>
        <strain evidence="1 2">RX1</strain>
    </source>
</reference>
<keyword evidence="2" id="KW-1185">Reference proteome</keyword>
<sequence>MTTYIRNFTNNSAGAVVLADIETGGSVAIPPTPGSNTVTLPGFGWAIKDHLAQAILGPGPTNVGPGTYEWIWDDGNYNILLARAGLWLPFLLIHLPTGSTYYQIDLTYNPARDIEVQLAGASNVASGMAEHELAH</sequence>
<evidence type="ECO:0000313" key="2">
    <source>
        <dbReference type="Proteomes" id="UP001626536"/>
    </source>
</evidence>
<dbReference type="Proteomes" id="UP001626536">
    <property type="component" value="Chromosome"/>
</dbReference>